<dbReference type="NCBIfam" id="TIGR03033">
    <property type="entry name" value="phage_rel_nuc"/>
    <property type="match status" value="1"/>
</dbReference>
<dbReference type="EMBL" id="LNQE01001861">
    <property type="protein sequence ID" value="KUG04019.1"/>
    <property type="molecule type" value="Genomic_DNA"/>
</dbReference>
<sequence length="240" mass="27039">MQAIVLRTTENLSPTEWLSMRKQGIGGSDAAAVCGLSRWKSPIQVWLEKTGQTNPEHAGEAAYWGQVMEPILRKEFSIRTGLEVNPLKSMLQHRRFPFMLANLDGIVTDLTQGQGVFEAKTAGLFASKEWDDKLPDEYAIQVQHYLAVTGLPFAYVAVLIGGNHFKWLYIERDPGAIDLIIQLEARFWRLVETRTPPPIDSSKASSELLNRLYPHGQNQQIHLPLEALDLIEVYESAKGR</sequence>
<dbReference type="InterPro" id="IPR051703">
    <property type="entry name" value="NF-kappa-B_Signaling_Reg"/>
</dbReference>
<proteinExistence type="predicted"/>
<dbReference type="PANTHER" id="PTHR46609:SF6">
    <property type="entry name" value="EXONUCLEASE, PHAGE-TYPE_RECB, C-TERMINAL DOMAIN-CONTAINING PROTEIN-RELATED"/>
    <property type="match status" value="1"/>
</dbReference>
<dbReference type="InterPro" id="IPR011335">
    <property type="entry name" value="Restrct_endonuc-II-like"/>
</dbReference>
<gene>
    <name evidence="2" type="ORF">ASZ90_018545</name>
</gene>
<dbReference type="AlphaFoldDB" id="A0A0W8E6M4"/>
<dbReference type="PANTHER" id="PTHR46609">
    <property type="entry name" value="EXONUCLEASE, PHAGE-TYPE/RECB, C-TERMINAL DOMAIN-CONTAINING PROTEIN"/>
    <property type="match status" value="1"/>
</dbReference>
<dbReference type="InterPro" id="IPR017482">
    <property type="entry name" value="Lambda-type_endonuclease"/>
</dbReference>
<protein>
    <submittedName>
        <fullName evidence="2">Phage-related</fullName>
    </submittedName>
</protein>
<comment type="caution">
    <text evidence="2">The sequence shown here is derived from an EMBL/GenBank/DDBJ whole genome shotgun (WGS) entry which is preliminary data.</text>
</comment>
<evidence type="ECO:0000313" key="2">
    <source>
        <dbReference type="EMBL" id="KUG04019.1"/>
    </source>
</evidence>
<dbReference type="SUPFAM" id="SSF52980">
    <property type="entry name" value="Restriction endonuclease-like"/>
    <property type="match status" value="1"/>
</dbReference>
<feature type="domain" description="YqaJ viral recombinase" evidence="1">
    <location>
        <begin position="16"/>
        <end position="151"/>
    </location>
</feature>
<dbReference type="InterPro" id="IPR019080">
    <property type="entry name" value="YqaJ_viral_recombinase"/>
</dbReference>
<accession>A0A0W8E6M4</accession>
<dbReference type="Gene3D" id="3.90.320.10">
    <property type="match status" value="1"/>
</dbReference>
<dbReference type="InterPro" id="IPR011604">
    <property type="entry name" value="PDDEXK-like_dom_sf"/>
</dbReference>
<evidence type="ECO:0000259" key="1">
    <source>
        <dbReference type="Pfam" id="PF09588"/>
    </source>
</evidence>
<name>A0A0W8E6M4_9ZZZZ</name>
<reference evidence="2" key="1">
    <citation type="journal article" date="2015" name="Proc. Natl. Acad. Sci. U.S.A.">
        <title>Networks of energetic and metabolic interactions define dynamics in microbial communities.</title>
        <authorList>
            <person name="Embree M."/>
            <person name="Liu J.K."/>
            <person name="Al-Bassam M.M."/>
            <person name="Zengler K."/>
        </authorList>
    </citation>
    <scope>NUCLEOTIDE SEQUENCE</scope>
</reference>
<dbReference type="Pfam" id="PF09588">
    <property type="entry name" value="YqaJ"/>
    <property type="match status" value="1"/>
</dbReference>
<organism evidence="2">
    <name type="scientific">hydrocarbon metagenome</name>
    <dbReference type="NCBI Taxonomy" id="938273"/>
    <lineage>
        <taxon>unclassified sequences</taxon>
        <taxon>metagenomes</taxon>
        <taxon>ecological metagenomes</taxon>
    </lineage>
</organism>